<keyword evidence="3" id="KW-0347">Helicase</keyword>
<keyword evidence="3" id="KW-0378">Hydrolase</keyword>
<dbReference type="STRING" id="1144750.SAMN05443431_101571"/>
<sequence length="877" mass="101382">MSKTWSSLQFVFPWRSYQAQLLKHFDTHISDQHFHVIAPPGSGKTILGIEIMRRLGKKTLVLAPTLTIRNQWEDRLQSFFTENKDFKSYSFDVKAPSDVTFITYQSLHAFYKSFEDKAHYLDFFKKHNIETLVLDEAHHLKNAWWTCLVELKNSRPFFVVALTATPPYDSDRTEVAKYFNLCGEIDDEIAVPDLVKETDLCPHQDFVYFSKPEDLEVNLIYEYRQKIANFKDDLLADNTFITFVKQHRFYRNTEKYLDEIYSNTEYFSALLIFLNACGTPIESSKLRTLGFNKNETINFPELYLDWLEILFQNLLVKDREQLIESESYLSSLEKKLRQLHVFDKKRVNFLGEDLLYKSLTNSPSKLKSIIKIVAAESKSLQANLRCVILTDYIRKEFLTTPEQQLQDINKIGVIPIFQYLRCRFENKKDLAVLTGSLVIIHTSIIDAFKSLAADVFTYSPLDVDANFVVVSGNTSAKHSIVGSVTQLFENGTIKVLVGTKSLLGEGWDAPSINSLILASFIGSFVSSNQMRGRAIRKNPKRPEKTGNIWHLACVDITAQNGGKDIETLRRRFEAFVGVTTNTIPFISNGIDRLDIPEHFTDVAIDQLNTKTLKSATNRASITKKWKDSIGNGTALSKQVQVFDLNELPFKKQKQVYYFDIVRFFTIELFFSILLFYFEYIIKAFNLILQRGFAYFIYSFLAYFLISFGRKLYKAITLYMRYGPLYKTIQKMGAVILDSLADLGHLTTSSDQLSVVAARSGSRDVICNLIGASTYENTLFSSALSQLLDPIDSPRYLIIKTNFFRRRLNIENFYPVPELFGDKKKHALVFQNNWKKHIGRNKLFYTRHFEGRQLLLKARLFHVYNAFRKTTKEVTIWK</sequence>
<keyword evidence="3" id="KW-0547">Nucleotide-binding</keyword>
<evidence type="ECO:0000259" key="2">
    <source>
        <dbReference type="PROSITE" id="PS51192"/>
    </source>
</evidence>
<dbReference type="PANTHER" id="PTHR47396">
    <property type="entry name" value="TYPE I RESTRICTION ENZYME ECOKI R PROTEIN"/>
    <property type="match status" value="1"/>
</dbReference>
<feature type="transmembrane region" description="Helical" evidence="1">
    <location>
        <begin position="687"/>
        <end position="705"/>
    </location>
</feature>
<dbReference type="PANTHER" id="PTHR47396:SF1">
    <property type="entry name" value="ATP-DEPENDENT HELICASE IRC3-RELATED"/>
    <property type="match status" value="1"/>
</dbReference>
<dbReference type="InterPro" id="IPR014001">
    <property type="entry name" value="Helicase_ATP-bd"/>
</dbReference>
<dbReference type="SUPFAM" id="SSF52540">
    <property type="entry name" value="P-loop containing nucleoside triphosphate hydrolases"/>
    <property type="match status" value="1"/>
</dbReference>
<feature type="domain" description="Helicase ATP-binding" evidence="2">
    <location>
        <begin position="25"/>
        <end position="184"/>
    </location>
</feature>
<evidence type="ECO:0000313" key="4">
    <source>
        <dbReference type="Proteomes" id="UP000199559"/>
    </source>
</evidence>
<evidence type="ECO:0000256" key="1">
    <source>
        <dbReference type="SAM" id="Phobius"/>
    </source>
</evidence>
<dbReference type="GO" id="GO:0005524">
    <property type="term" value="F:ATP binding"/>
    <property type="evidence" value="ECO:0007669"/>
    <property type="project" value="InterPro"/>
</dbReference>
<dbReference type="Proteomes" id="UP000199559">
    <property type="component" value="Unassembled WGS sequence"/>
</dbReference>
<keyword evidence="1" id="KW-0472">Membrane</keyword>
<keyword evidence="1" id="KW-0812">Transmembrane</keyword>
<protein>
    <submittedName>
        <fullName evidence="3">Helicase conserved C-terminal domain-containing protein</fullName>
    </submittedName>
</protein>
<dbReference type="InterPro" id="IPR006935">
    <property type="entry name" value="Helicase/UvrB_N"/>
</dbReference>
<dbReference type="EMBL" id="FORM01000001">
    <property type="protein sequence ID" value="SFI64257.1"/>
    <property type="molecule type" value="Genomic_DNA"/>
</dbReference>
<dbReference type="InterPro" id="IPR050742">
    <property type="entry name" value="Helicase_Restrict-Modif_Enz"/>
</dbReference>
<proteinExistence type="predicted"/>
<dbReference type="CDD" id="cd18785">
    <property type="entry name" value="SF2_C"/>
    <property type="match status" value="1"/>
</dbReference>
<dbReference type="Pfam" id="PF04851">
    <property type="entry name" value="ResIII"/>
    <property type="match status" value="1"/>
</dbReference>
<feature type="transmembrane region" description="Helical" evidence="1">
    <location>
        <begin position="509"/>
        <end position="527"/>
    </location>
</feature>
<dbReference type="Gene3D" id="3.40.50.300">
    <property type="entry name" value="P-loop containing nucleotide triphosphate hydrolases"/>
    <property type="match status" value="2"/>
</dbReference>
<dbReference type="AlphaFoldDB" id="A0A1I3JVF9"/>
<organism evidence="3 4">
    <name type="scientific">Olleya namhaensis</name>
    <dbReference type="NCBI Taxonomy" id="1144750"/>
    <lineage>
        <taxon>Bacteria</taxon>
        <taxon>Pseudomonadati</taxon>
        <taxon>Bacteroidota</taxon>
        <taxon>Flavobacteriia</taxon>
        <taxon>Flavobacteriales</taxon>
        <taxon>Flavobacteriaceae</taxon>
    </lineage>
</organism>
<dbReference type="InterPro" id="IPR027417">
    <property type="entry name" value="P-loop_NTPase"/>
</dbReference>
<dbReference type="GO" id="GO:0005829">
    <property type="term" value="C:cytosol"/>
    <property type="evidence" value="ECO:0007669"/>
    <property type="project" value="TreeGrafter"/>
</dbReference>
<reference evidence="4" key="1">
    <citation type="submission" date="2016-10" db="EMBL/GenBank/DDBJ databases">
        <authorList>
            <person name="Varghese N."/>
            <person name="Submissions S."/>
        </authorList>
    </citation>
    <scope>NUCLEOTIDE SEQUENCE [LARGE SCALE GENOMIC DNA]</scope>
    <source>
        <strain evidence="4">DSM 28881</strain>
    </source>
</reference>
<accession>A0A1I3JVF9</accession>
<dbReference type="PROSITE" id="PS51192">
    <property type="entry name" value="HELICASE_ATP_BIND_1"/>
    <property type="match status" value="1"/>
</dbReference>
<dbReference type="SMART" id="SM00487">
    <property type="entry name" value="DEXDc"/>
    <property type="match status" value="1"/>
</dbReference>
<feature type="transmembrane region" description="Helical" evidence="1">
    <location>
        <begin position="660"/>
        <end position="681"/>
    </location>
</feature>
<dbReference type="RefSeq" id="WP_143067780.1">
    <property type="nucleotide sequence ID" value="NZ_FORM01000001.1"/>
</dbReference>
<dbReference type="GO" id="GO:0004386">
    <property type="term" value="F:helicase activity"/>
    <property type="evidence" value="ECO:0007669"/>
    <property type="project" value="UniProtKB-KW"/>
</dbReference>
<keyword evidence="4" id="KW-1185">Reference proteome</keyword>
<evidence type="ECO:0000313" key="3">
    <source>
        <dbReference type="EMBL" id="SFI64257.1"/>
    </source>
</evidence>
<dbReference type="GO" id="GO:0016787">
    <property type="term" value="F:hydrolase activity"/>
    <property type="evidence" value="ECO:0007669"/>
    <property type="project" value="InterPro"/>
</dbReference>
<name>A0A1I3JVF9_9FLAO</name>
<keyword evidence="1" id="KW-1133">Transmembrane helix</keyword>
<keyword evidence="3" id="KW-0067">ATP-binding</keyword>
<gene>
    <name evidence="3" type="ORF">SAMN05443431_101571</name>
</gene>
<dbReference type="GO" id="GO:0003677">
    <property type="term" value="F:DNA binding"/>
    <property type="evidence" value="ECO:0007669"/>
    <property type="project" value="InterPro"/>
</dbReference>